<keyword evidence="3" id="KW-0540">Nuclease</keyword>
<dbReference type="Pfam" id="PF03372">
    <property type="entry name" value="Exo_endo_phos"/>
    <property type="match status" value="1"/>
</dbReference>
<name>A0AAW8T2B0_9ENTE</name>
<dbReference type="AlphaFoldDB" id="A0AAW8T2B0"/>
<dbReference type="InterPro" id="IPR036691">
    <property type="entry name" value="Endo/exonu/phosph_ase_sf"/>
</dbReference>
<keyword evidence="3" id="KW-0255">Endonuclease</keyword>
<dbReference type="CDD" id="cd09079">
    <property type="entry name" value="RgfB-like"/>
    <property type="match status" value="1"/>
</dbReference>
<proteinExistence type="predicted"/>
<protein>
    <submittedName>
        <fullName evidence="3">Endonuclease/exonuclease/phosphatase family protein</fullName>
    </submittedName>
</protein>
<accession>A0AAW8T2B0</accession>
<feature type="domain" description="Endonuclease/exonuclease/phosphatase" evidence="2">
    <location>
        <begin position="4"/>
        <end position="255"/>
    </location>
</feature>
<evidence type="ECO:0000313" key="5">
    <source>
        <dbReference type="Proteomes" id="UP001249240"/>
    </source>
</evidence>
<dbReference type="SUPFAM" id="SSF56219">
    <property type="entry name" value="DNase I-like"/>
    <property type="match status" value="1"/>
</dbReference>
<reference evidence="3" key="1">
    <citation type="submission" date="2023-03" db="EMBL/GenBank/DDBJ databases">
        <authorList>
            <person name="Shen W."/>
            <person name="Cai J."/>
        </authorList>
    </citation>
    <scope>NUCLEOTIDE SEQUENCE</scope>
    <source>
        <strain evidence="3">B646-2</strain>
        <strain evidence="4">Y15</strain>
    </source>
</reference>
<evidence type="ECO:0000313" key="3">
    <source>
        <dbReference type="EMBL" id="MDT2540381.1"/>
    </source>
</evidence>
<dbReference type="EMBL" id="JARPXL010000007">
    <property type="protein sequence ID" value="MDT2544564.1"/>
    <property type="molecule type" value="Genomic_DNA"/>
</dbReference>
<dbReference type="Gene3D" id="3.60.10.10">
    <property type="entry name" value="Endonuclease/exonuclease/phosphatase"/>
    <property type="match status" value="1"/>
</dbReference>
<dbReference type="InterPro" id="IPR005135">
    <property type="entry name" value="Endo/exonuclease/phosphatase"/>
</dbReference>
<gene>
    <name evidence="4" type="ORF">P7D69_09465</name>
    <name evidence="3" type="ORF">P7D78_19940</name>
</gene>
<sequence>METDNHMQVDILAKRIAKEDYDFVGLQEVNQLMDSPLAELDEYFRPTIEQQAIRQDNFLFCLVKCLKDLGCNYYWSWSYNHIGYDIYHEGIGLLSKTPIESECYLISESSDPTDYHTRKVMISTTTVNDQKTFVASAHFSWWQNDKKAFAYEWSIFEKILMEKQGSLIIMGDFNNEAKRIGEGYDLVKNSSLGLYDAFILAKDRYGENTVEKEIDGWSGNDAKLRIDYIFVSDNYEVKSYHIVFDGNNESIISDHFGIEVEMD</sequence>
<dbReference type="Proteomes" id="UP001249240">
    <property type="component" value="Unassembled WGS sequence"/>
</dbReference>
<evidence type="ECO:0000259" key="2">
    <source>
        <dbReference type="Pfam" id="PF03372"/>
    </source>
</evidence>
<evidence type="ECO:0000313" key="4">
    <source>
        <dbReference type="EMBL" id="MDT2544564.1"/>
    </source>
</evidence>
<keyword evidence="1" id="KW-0378">Hydrolase</keyword>
<dbReference type="EMBL" id="JARPXM010000037">
    <property type="protein sequence ID" value="MDT2540381.1"/>
    <property type="molecule type" value="Genomic_DNA"/>
</dbReference>
<evidence type="ECO:0000256" key="1">
    <source>
        <dbReference type="ARBA" id="ARBA00022801"/>
    </source>
</evidence>
<dbReference type="GO" id="GO:0004519">
    <property type="term" value="F:endonuclease activity"/>
    <property type="evidence" value="ECO:0007669"/>
    <property type="project" value="UniProtKB-KW"/>
</dbReference>
<dbReference type="Proteomes" id="UP001254770">
    <property type="component" value="Unassembled WGS sequence"/>
</dbReference>
<dbReference type="PANTHER" id="PTHR15822">
    <property type="entry name" value="TRAF AND TNF RECEPTOR-ASSOCIATED PROTEIN"/>
    <property type="match status" value="1"/>
</dbReference>
<dbReference type="InterPro" id="IPR051547">
    <property type="entry name" value="TDP2-like"/>
</dbReference>
<dbReference type="RefSeq" id="WP_010746447.1">
    <property type="nucleotide sequence ID" value="NZ_BAAAXM010000026.1"/>
</dbReference>
<organism evidence="3 5">
    <name type="scientific">Enterococcus raffinosus</name>
    <dbReference type="NCBI Taxonomy" id="71452"/>
    <lineage>
        <taxon>Bacteria</taxon>
        <taxon>Bacillati</taxon>
        <taxon>Bacillota</taxon>
        <taxon>Bacilli</taxon>
        <taxon>Lactobacillales</taxon>
        <taxon>Enterococcaceae</taxon>
        <taxon>Enterococcus</taxon>
    </lineage>
</organism>
<dbReference type="PANTHER" id="PTHR15822:SF23">
    <property type="entry name" value="ENDONUCLEASE_EXONUCLEASE_PHOSPHATASE FAMILY PROTEIN"/>
    <property type="match status" value="1"/>
</dbReference>
<comment type="caution">
    <text evidence="3">The sequence shown here is derived from an EMBL/GenBank/DDBJ whole genome shotgun (WGS) entry which is preliminary data.</text>
</comment>
<dbReference type="GO" id="GO:0016787">
    <property type="term" value="F:hydrolase activity"/>
    <property type="evidence" value="ECO:0007669"/>
    <property type="project" value="UniProtKB-KW"/>
</dbReference>